<organism evidence="1 2">
    <name type="scientific">Sphingomonas ursincola</name>
    <dbReference type="NCBI Taxonomy" id="56361"/>
    <lineage>
        <taxon>Bacteria</taxon>
        <taxon>Pseudomonadati</taxon>
        <taxon>Pseudomonadota</taxon>
        <taxon>Alphaproteobacteria</taxon>
        <taxon>Sphingomonadales</taxon>
        <taxon>Sphingomonadaceae</taxon>
        <taxon>Sphingomonas</taxon>
    </lineage>
</organism>
<dbReference type="EMBL" id="VDES01000005">
    <property type="protein sequence ID" value="MBA1376176.1"/>
    <property type="molecule type" value="Genomic_DNA"/>
</dbReference>
<accession>A0A7V8U9W1</accession>
<dbReference type="AlphaFoldDB" id="A0A7V8U9W1"/>
<proteinExistence type="predicted"/>
<evidence type="ECO:0000313" key="1">
    <source>
        <dbReference type="EMBL" id="MBA1376176.1"/>
    </source>
</evidence>
<dbReference type="Proteomes" id="UP000589292">
    <property type="component" value="Unassembled WGS sequence"/>
</dbReference>
<name>A0A7V8U9W1_9SPHN</name>
<evidence type="ECO:0000313" key="2">
    <source>
        <dbReference type="Proteomes" id="UP000589292"/>
    </source>
</evidence>
<gene>
    <name evidence="1" type="ORF">FG486_17680</name>
</gene>
<reference evidence="1 2" key="1">
    <citation type="journal article" date="1994" name="Int. J. Syst. Bacteriol.">
        <title>Phylogenetic positions of novel aerobic, bacteriochlorophyll a-containing bacteria and description of Roseococcus thiosulfatophilus gen. nov., sp. nov., Erythromicrobium ramosum gen. nov., sp. nov., and Erythrobacter litoralis sp. nov.</title>
        <authorList>
            <person name="Yurkov V."/>
            <person name="Stackebrandt E."/>
            <person name="Holmes A."/>
            <person name="Fuerst J.A."/>
            <person name="Hugenholtz P."/>
            <person name="Golecki J."/>
            <person name="Gad'on N."/>
            <person name="Gorlenko V.M."/>
            <person name="Kompantseva E.I."/>
            <person name="Drews G."/>
        </authorList>
    </citation>
    <scope>NUCLEOTIDE SEQUENCE [LARGE SCALE GENOMIC DNA]</scope>
    <source>
        <strain evidence="1 2">KR-99</strain>
    </source>
</reference>
<dbReference type="RefSeq" id="WP_181268547.1">
    <property type="nucleotide sequence ID" value="NZ_BAAAGB010000002.1"/>
</dbReference>
<protein>
    <submittedName>
        <fullName evidence="1">Uncharacterized protein</fullName>
    </submittedName>
</protein>
<comment type="caution">
    <text evidence="1">The sequence shown here is derived from an EMBL/GenBank/DDBJ whole genome shotgun (WGS) entry which is preliminary data.</text>
</comment>
<keyword evidence="2" id="KW-1185">Reference proteome</keyword>
<sequence>MRKDQAVRWVPTDDLPELPLAALDLSYDASQNLLTAHVYFRDLSAAGLPQFEPHIRGLTIAFNNVEAFKAYEEYADPIYAAGDDVPLLTESVPYGGTWGLIQMHRSSWLERLSIRNGSWSAETASHWVVKTGDMVLHVATRLGTAPDFQGWLEKSEQE</sequence>